<evidence type="ECO:0000256" key="6">
    <source>
        <dbReference type="ARBA" id="ARBA00023136"/>
    </source>
</evidence>
<dbReference type="AlphaFoldDB" id="A0A194AGJ0"/>
<evidence type="ECO:0000256" key="8">
    <source>
        <dbReference type="SAM" id="Coils"/>
    </source>
</evidence>
<gene>
    <name evidence="10" type="ORF">DPF_1153</name>
</gene>
<evidence type="ECO:0000256" key="4">
    <source>
        <dbReference type="ARBA" id="ARBA00022452"/>
    </source>
</evidence>
<dbReference type="STRING" id="1592317.DPF_1153"/>
<evidence type="ECO:0000256" key="1">
    <source>
        <dbReference type="ARBA" id="ARBA00004442"/>
    </source>
</evidence>
<keyword evidence="3" id="KW-0813">Transport</keyword>
<dbReference type="EMBL" id="BDFE01000015">
    <property type="protein sequence ID" value="GAU08443.1"/>
    <property type="molecule type" value="Genomic_DNA"/>
</dbReference>
<feature type="chain" id="PRO_5008262455" evidence="9">
    <location>
        <begin position="24"/>
        <end position="438"/>
    </location>
</feature>
<dbReference type="PANTHER" id="PTHR30026:SF20">
    <property type="entry name" value="OUTER MEMBRANE PROTEIN TOLC"/>
    <property type="match status" value="1"/>
</dbReference>
<sequence length="438" mass="49204">MPFRSVVLTIVCLLLGSPYAIGAQDPLTLTMEECIAKGLRDNPQLKALRREIRASEYGVDAAKGGLGPSMTANYRYLRQEHDTPLAGMAQDDWMLNLNLHQPLFTGFRLLSNLEKSRLARDVATARLEQASQAFILNVQRTFLTLLQARENVRSAKDSLTRLKSQLKVITAYYEVGLRPKLDVLQAEVDVARAEQQLLAAQIAVRVQMSRLNSLLDIPVQKDVNYVGALEFIPFIRDLQHCLDTSLAHRPDMKIAAKSIAMAQKNAQMVASGFYPQLAADVDYYSHGDEPDAYGNDIVDEQNNDYWTARVTLSYKFFESGANYHAWKQAREKIAALEHDYTDLQNEISFQVKSSYDTLKESIERIEVTRKALTSARESFRMAKARYEAQVGTNTDVLDAQANVTQAEADKTQALADYQQALAALYNAMGVRNINLQPR</sequence>
<evidence type="ECO:0000256" key="3">
    <source>
        <dbReference type="ARBA" id="ARBA00022448"/>
    </source>
</evidence>
<evidence type="ECO:0000256" key="2">
    <source>
        <dbReference type="ARBA" id="ARBA00007613"/>
    </source>
</evidence>
<comment type="similarity">
    <text evidence="2">Belongs to the outer membrane factor (OMF) (TC 1.B.17) family.</text>
</comment>
<keyword evidence="9" id="KW-0732">Signal</keyword>
<feature type="signal peptide" evidence="9">
    <location>
        <begin position="1"/>
        <end position="23"/>
    </location>
</feature>
<reference evidence="11" key="1">
    <citation type="submission" date="2016-06" db="EMBL/GenBank/DDBJ databases">
        <title>Draft genome sequence of Desulfoplanes formicivorans strain Pf12B.</title>
        <authorList>
            <person name="Watanabe M."/>
            <person name="Kojima H."/>
            <person name="Fukui M."/>
        </authorList>
    </citation>
    <scope>NUCLEOTIDE SEQUENCE [LARGE SCALE GENOMIC DNA]</scope>
    <source>
        <strain evidence="11">Pf12B</strain>
    </source>
</reference>
<dbReference type="GO" id="GO:1990281">
    <property type="term" value="C:efflux pump complex"/>
    <property type="evidence" value="ECO:0007669"/>
    <property type="project" value="TreeGrafter"/>
</dbReference>
<evidence type="ECO:0000313" key="11">
    <source>
        <dbReference type="Proteomes" id="UP000095200"/>
    </source>
</evidence>
<dbReference type="GO" id="GO:0009279">
    <property type="term" value="C:cell outer membrane"/>
    <property type="evidence" value="ECO:0007669"/>
    <property type="project" value="UniProtKB-SubCell"/>
</dbReference>
<dbReference type="InterPro" id="IPR003423">
    <property type="entry name" value="OMP_efflux"/>
</dbReference>
<keyword evidence="11" id="KW-1185">Reference proteome</keyword>
<evidence type="ECO:0000256" key="7">
    <source>
        <dbReference type="ARBA" id="ARBA00023237"/>
    </source>
</evidence>
<dbReference type="Pfam" id="PF02321">
    <property type="entry name" value="OEP"/>
    <property type="match status" value="2"/>
</dbReference>
<dbReference type="SUPFAM" id="SSF56954">
    <property type="entry name" value="Outer membrane efflux proteins (OEP)"/>
    <property type="match status" value="1"/>
</dbReference>
<keyword evidence="8" id="KW-0175">Coiled coil</keyword>
<feature type="coiled-coil region" evidence="8">
    <location>
        <begin position="145"/>
        <end position="201"/>
    </location>
</feature>
<evidence type="ECO:0000256" key="5">
    <source>
        <dbReference type="ARBA" id="ARBA00022692"/>
    </source>
</evidence>
<keyword evidence="6" id="KW-0472">Membrane</keyword>
<accession>A0A194AGJ0</accession>
<comment type="subcellular location">
    <subcellularLocation>
        <location evidence="1">Cell outer membrane</location>
    </subcellularLocation>
</comment>
<dbReference type="GO" id="GO:0015562">
    <property type="term" value="F:efflux transmembrane transporter activity"/>
    <property type="evidence" value="ECO:0007669"/>
    <property type="project" value="InterPro"/>
</dbReference>
<dbReference type="GO" id="GO:0015288">
    <property type="term" value="F:porin activity"/>
    <property type="evidence" value="ECO:0007669"/>
    <property type="project" value="TreeGrafter"/>
</dbReference>
<dbReference type="InterPro" id="IPR051906">
    <property type="entry name" value="TolC-like"/>
</dbReference>
<dbReference type="Proteomes" id="UP000095200">
    <property type="component" value="Unassembled WGS sequence"/>
</dbReference>
<protein>
    <submittedName>
        <fullName evidence="10">Outer membrane efflux protein</fullName>
    </submittedName>
</protein>
<dbReference type="Gene3D" id="1.20.1600.10">
    <property type="entry name" value="Outer membrane efflux proteins (OEP)"/>
    <property type="match status" value="1"/>
</dbReference>
<dbReference type="PANTHER" id="PTHR30026">
    <property type="entry name" value="OUTER MEMBRANE PROTEIN TOLC"/>
    <property type="match status" value="1"/>
</dbReference>
<proteinExistence type="inferred from homology"/>
<keyword evidence="4" id="KW-1134">Transmembrane beta strand</keyword>
<name>A0A194AGJ0_9BACT</name>
<organism evidence="10 11">
    <name type="scientific">Desulfoplanes formicivorans</name>
    <dbReference type="NCBI Taxonomy" id="1592317"/>
    <lineage>
        <taxon>Bacteria</taxon>
        <taxon>Pseudomonadati</taxon>
        <taxon>Thermodesulfobacteriota</taxon>
        <taxon>Desulfovibrionia</taxon>
        <taxon>Desulfovibrionales</taxon>
        <taxon>Desulfoplanaceae</taxon>
        <taxon>Desulfoplanes</taxon>
    </lineage>
</organism>
<keyword evidence="7" id="KW-0998">Cell outer membrane</keyword>
<evidence type="ECO:0000313" key="10">
    <source>
        <dbReference type="EMBL" id="GAU08443.1"/>
    </source>
</evidence>
<evidence type="ECO:0000256" key="9">
    <source>
        <dbReference type="SAM" id="SignalP"/>
    </source>
</evidence>
<comment type="caution">
    <text evidence="10">The sequence shown here is derived from an EMBL/GenBank/DDBJ whole genome shotgun (WGS) entry which is preliminary data.</text>
</comment>
<keyword evidence="5" id="KW-0812">Transmembrane</keyword>